<dbReference type="AlphaFoldDB" id="A0A2T7EH11"/>
<dbReference type="Gramene" id="PUZ67108">
    <property type="protein sequence ID" value="PUZ67108"/>
    <property type="gene ID" value="GQ55_3G405900"/>
</dbReference>
<sequence>MEPHQRWLEAPYWTDPWGCDAIPIWERALFRVQLSLAFQSSFVLKVHTLAECPCIATSKYELQYFLFKPMEPSISIIMFLLHIMDPDMFKI</sequence>
<keyword evidence="2" id="KW-1185">Reference proteome</keyword>
<gene>
    <name evidence="1" type="ORF">GQ55_3G405900</name>
</gene>
<accession>A0A2T7EH11</accession>
<dbReference type="Proteomes" id="UP000244336">
    <property type="component" value="Chromosome 3"/>
</dbReference>
<evidence type="ECO:0000313" key="2">
    <source>
        <dbReference type="Proteomes" id="UP000244336"/>
    </source>
</evidence>
<evidence type="ECO:0000313" key="1">
    <source>
        <dbReference type="EMBL" id="PUZ67108.1"/>
    </source>
</evidence>
<organism evidence="1 2">
    <name type="scientific">Panicum hallii var. hallii</name>
    <dbReference type="NCBI Taxonomy" id="1504633"/>
    <lineage>
        <taxon>Eukaryota</taxon>
        <taxon>Viridiplantae</taxon>
        <taxon>Streptophyta</taxon>
        <taxon>Embryophyta</taxon>
        <taxon>Tracheophyta</taxon>
        <taxon>Spermatophyta</taxon>
        <taxon>Magnoliopsida</taxon>
        <taxon>Liliopsida</taxon>
        <taxon>Poales</taxon>
        <taxon>Poaceae</taxon>
        <taxon>PACMAD clade</taxon>
        <taxon>Panicoideae</taxon>
        <taxon>Panicodae</taxon>
        <taxon>Paniceae</taxon>
        <taxon>Panicinae</taxon>
        <taxon>Panicum</taxon>
        <taxon>Panicum sect. Panicum</taxon>
    </lineage>
</organism>
<name>A0A2T7EH11_9POAL</name>
<proteinExistence type="predicted"/>
<dbReference type="EMBL" id="CM009751">
    <property type="protein sequence ID" value="PUZ67108.1"/>
    <property type="molecule type" value="Genomic_DNA"/>
</dbReference>
<reference evidence="1 2" key="1">
    <citation type="submission" date="2018-04" db="EMBL/GenBank/DDBJ databases">
        <title>WGS assembly of Panicum hallii var. hallii HAL2.</title>
        <authorList>
            <person name="Lovell J."/>
            <person name="Jenkins J."/>
            <person name="Lowry D."/>
            <person name="Mamidi S."/>
            <person name="Sreedasyam A."/>
            <person name="Weng X."/>
            <person name="Barry K."/>
            <person name="Bonette J."/>
            <person name="Campitelli B."/>
            <person name="Daum C."/>
            <person name="Gordon S."/>
            <person name="Gould B."/>
            <person name="Lipzen A."/>
            <person name="MacQueen A."/>
            <person name="Palacio-Mejia J."/>
            <person name="Plott C."/>
            <person name="Shakirov E."/>
            <person name="Shu S."/>
            <person name="Yoshinaga Y."/>
            <person name="Zane M."/>
            <person name="Rokhsar D."/>
            <person name="Grimwood J."/>
            <person name="Schmutz J."/>
            <person name="Juenger T."/>
        </authorList>
    </citation>
    <scope>NUCLEOTIDE SEQUENCE [LARGE SCALE GENOMIC DNA]</scope>
    <source>
        <strain evidence="2">cv. HAL2</strain>
    </source>
</reference>
<protein>
    <submittedName>
        <fullName evidence="1">Uncharacterized protein</fullName>
    </submittedName>
</protein>